<dbReference type="PROSITE" id="PS50206">
    <property type="entry name" value="RHODANESE_3"/>
    <property type="match status" value="1"/>
</dbReference>
<keyword evidence="6" id="KW-0676">Redox-active center</keyword>
<proteinExistence type="inferred from homology"/>
<keyword evidence="5" id="KW-0560">Oxidoreductase</keyword>
<dbReference type="InterPro" id="IPR036188">
    <property type="entry name" value="FAD/NAD-bd_sf"/>
</dbReference>
<dbReference type="SMART" id="SM00450">
    <property type="entry name" value="RHOD"/>
    <property type="match status" value="1"/>
</dbReference>
<dbReference type="AlphaFoldDB" id="A0A1I0EX09"/>
<dbReference type="Pfam" id="PF00581">
    <property type="entry name" value="Rhodanese"/>
    <property type="match status" value="1"/>
</dbReference>
<dbReference type="SUPFAM" id="SSF52821">
    <property type="entry name" value="Rhodanese/Cell cycle control phosphatase"/>
    <property type="match status" value="1"/>
</dbReference>
<reference evidence="9" key="1">
    <citation type="submission" date="2016-10" db="EMBL/GenBank/DDBJ databases">
        <authorList>
            <person name="Varghese N."/>
            <person name="Submissions S."/>
        </authorList>
    </citation>
    <scope>NUCLEOTIDE SEQUENCE [LARGE SCALE GENOMIC DNA]</scope>
    <source>
        <strain evidence="9">NLAE-zl-G277</strain>
    </source>
</reference>
<accession>A0A1I0EX09</accession>
<dbReference type="PANTHER" id="PTHR43429:SF1">
    <property type="entry name" value="NAD(P)H SULFUR OXIDOREDUCTASE (COA-DEPENDENT)"/>
    <property type="match status" value="1"/>
</dbReference>
<feature type="domain" description="Rhodanese" evidence="7">
    <location>
        <begin position="470"/>
        <end position="552"/>
    </location>
</feature>
<evidence type="ECO:0000256" key="6">
    <source>
        <dbReference type="ARBA" id="ARBA00023284"/>
    </source>
</evidence>
<dbReference type="InterPro" id="IPR050260">
    <property type="entry name" value="FAD-bd_OxRdtase"/>
</dbReference>
<evidence type="ECO:0000259" key="7">
    <source>
        <dbReference type="PROSITE" id="PS50206"/>
    </source>
</evidence>
<dbReference type="Gene3D" id="3.50.50.60">
    <property type="entry name" value="FAD/NAD(P)-binding domain"/>
    <property type="match status" value="2"/>
</dbReference>
<evidence type="ECO:0000256" key="2">
    <source>
        <dbReference type="ARBA" id="ARBA00009130"/>
    </source>
</evidence>
<evidence type="ECO:0000313" key="8">
    <source>
        <dbReference type="EMBL" id="SET50198.1"/>
    </source>
</evidence>
<comment type="similarity">
    <text evidence="2">Belongs to the class-III pyridine nucleotide-disulfide oxidoreductase family.</text>
</comment>
<dbReference type="STRING" id="460384.SAMN05216313_107102"/>
<dbReference type="InterPro" id="IPR023753">
    <property type="entry name" value="FAD/NAD-binding_dom"/>
</dbReference>
<dbReference type="InterPro" id="IPR004099">
    <property type="entry name" value="Pyr_nucl-diS_OxRdtase_dimer"/>
</dbReference>
<sequence>MVMKVLIIGGVAGGATAAARLRRLDESAEIVILERSGYVSYANCGLPYYIGGVIEKKQALTLQTKESFWNRFYIDVRLNNEALSIDRERKTVRVRRLLDGSEYEETYDKLILSPGAKALRPPLPGINSPRIFTLRTVEDTFAIREQIEKTSPKNAVVIGGGFIGLEMAENLIHAGVKTTLLQRGDQVMAPLDYDMACQIHSYLRGRGVDLRLNQTVTGFYEEDGRLYTQLEGREAVGADLAILAIGVAPETHLAKEAGLSLGIRESILVNERMETSDPDIYAVGDAVQVRHFVSGADSLIALAGPANKQGRIAADNICGRDSRFDGSQGSSIIRLFDMTAASTGLNEKAATAAGIPWEAVVTYSASHAAYYPGATDMTVKTLYNPENGRILGAQIVGFDGVDKRIDVLATAIRAGMTGEDLEELDLAYAPPYSSAKDPVNMAGFVIGNIRSGLLKQFNWKDMEELQKQRGEGKITLLDTRTEREYAQGHFQGSVNIPLDELRERLSELDPQKPVYVNCHSGLRSYLACRILTGNGFECYNFSGGYRFYEYIAGDRNYDETPRHACGVEIR</sequence>
<dbReference type="GO" id="GO:0016491">
    <property type="term" value="F:oxidoreductase activity"/>
    <property type="evidence" value="ECO:0007669"/>
    <property type="project" value="UniProtKB-KW"/>
</dbReference>
<evidence type="ECO:0000256" key="1">
    <source>
        <dbReference type="ARBA" id="ARBA00001974"/>
    </source>
</evidence>
<dbReference type="InterPro" id="IPR016156">
    <property type="entry name" value="FAD/NAD-linked_Rdtase_dimer_sf"/>
</dbReference>
<evidence type="ECO:0000313" key="9">
    <source>
        <dbReference type="Proteomes" id="UP000198508"/>
    </source>
</evidence>
<dbReference type="EMBL" id="FOIM01000007">
    <property type="protein sequence ID" value="SET50198.1"/>
    <property type="molecule type" value="Genomic_DNA"/>
</dbReference>
<dbReference type="InterPro" id="IPR036873">
    <property type="entry name" value="Rhodanese-like_dom_sf"/>
</dbReference>
<name>A0A1I0EX09_9FIRM</name>
<dbReference type="InterPro" id="IPR001763">
    <property type="entry name" value="Rhodanese-like_dom"/>
</dbReference>
<dbReference type="Proteomes" id="UP000198508">
    <property type="component" value="Unassembled WGS sequence"/>
</dbReference>
<keyword evidence="3" id="KW-0285">Flavoprotein</keyword>
<dbReference type="SUPFAM" id="SSF51905">
    <property type="entry name" value="FAD/NAD(P)-binding domain"/>
    <property type="match status" value="1"/>
</dbReference>
<evidence type="ECO:0000256" key="5">
    <source>
        <dbReference type="ARBA" id="ARBA00023002"/>
    </source>
</evidence>
<gene>
    <name evidence="8" type="ORF">SAMN05216313_107102</name>
</gene>
<dbReference type="PANTHER" id="PTHR43429">
    <property type="entry name" value="PYRIDINE NUCLEOTIDE-DISULFIDE OXIDOREDUCTASE DOMAIN-CONTAINING"/>
    <property type="match status" value="1"/>
</dbReference>
<evidence type="ECO:0000256" key="4">
    <source>
        <dbReference type="ARBA" id="ARBA00022827"/>
    </source>
</evidence>
<dbReference type="SUPFAM" id="SSF55424">
    <property type="entry name" value="FAD/NAD-linked reductases, dimerisation (C-terminal) domain"/>
    <property type="match status" value="1"/>
</dbReference>
<keyword evidence="9" id="KW-1185">Reference proteome</keyword>
<protein>
    <submittedName>
        <fullName evidence="8">NADPH-dependent 2,4-dienoyl-CoA reductase, sulfur reductase</fullName>
    </submittedName>
</protein>
<comment type="cofactor">
    <cofactor evidence="1">
        <name>FAD</name>
        <dbReference type="ChEBI" id="CHEBI:57692"/>
    </cofactor>
</comment>
<dbReference type="Pfam" id="PF07992">
    <property type="entry name" value="Pyr_redox_2"/>
    <property type="match status" value="1"/>
</dbReference>
<organism evidence="8 9">
    <name type="scientific">Enterocloster lavalensis</name>
    <dbReference type="NCBI Taxonomy" id="460384"/>
    <lineage>
        <taxon>Bacteria</taxon>
        <taxon>Bacillati</taxon>
        <taxon>Bacillota</taxon>
        <taxon>Clostridia</taxon>
        <taxon>Lachnospirales</taxon>
        <taxon>Lachnospiraceae</taxon>
        <taxon>Enterocloster</taxon>
    </lineage>
</organism>
<evidence type="ECO:0000256" key="3">
    <source>
        <dbReference type="ARBA" id="ARBA00022630"/>
    </source>
</evidence>
<dbReference type="Gene3D" id="3.40.250.10">
    <property type="entry name" value="Rhodanese-like domain"/>
    <property type="match status" value="1"/>
</dbReference>
<dbReference type="Pfam" id="PF02852">
    <property type="entry name" value="Pyr_redox_dim"/>
    <property type="match status" value="1"/>
</dbReference>
<keyword evidence="4" id="KW-0274">FAD</keyword>
<dbReference type="PRINTS" id="PR00411">
    <property type="entry name" value="PNDRDTASEI"/>
</dbReference>
<dbReference type="PRINTS" id="PR00368">
    <property type="entry name" value="FADPNR"/>
</dbReference>